<dbReference type="InterPro" id="IPR050150">
    <property type="entry name" value="IgV_Light_Chain"/>
</dbReference>
<sequence length="255" mass="28150">MQSGCLGSSMAPFPRISQPLQKFRFTKRPFLSPTFLESSGQIVITQTPASVTVLPGETVSIQCKASSSMSNDMSLYLFKSGQNPKLLIYDVTSQQTGVSDRFSGRYSGTDFTFTITGVQVEDAGEYYCGQDYSTPLTVIQFNTKTCSEPQQTHSKAEGSGGGCFYARYNKLFGVRFFLFIQLVWKILFFSKRTGRDRISQGTEIHVALIQYHTIPHHGDAESRGTQTFYLTPPILPFMLPLSSEQGPGPGHGSGE</sequence>
<dbReference type="AlphaFoldDB" id="A0A8C0G1J6"/>
<organism evidence="2 3">
    <name type="scientific">Chelonoidis abingdonii</name>
    <name type="common">Abingdon island giant tortoise</name>
    <name type="synonym">Testudo abingdonii</name>
    <dbReference type="NCBI Taxonomy" id="106734"/>
    <lineage>
        <taxon>Eukaryota</taxon>
        <taxon>Metazoa</taxon>
        <taxon>Chordata</taxon>
        <taxon>Craniata</taxon>
        <taxon>Vertebrata</taxon>
        <taxon>Euteleostomi</taxon>
        <taxon>Archelosauria</taxon>
        <taxon>Testudinata</taxon>
        <taxon>Testudines</taxon>
        <taxon>Cryptodira</taxon>
        <taxon>Durocryptodira</taxon>
        <taxon>Testudinoidea</taxon>
        <taxon>Testudinidae</taxon>
        <taxon>Chelonoidis</taxon>
    </lineage>
</organism>
<reference evidence="2" key="1">
    <citation type="submission" date="2025-08" db="UniProtKB">
        <authorList>
            <consortium name="Ensembl"/>
        </authorList>
    </citation>
    <scope>IDENTIFICATION</scope>
</reference>
<protein>
    <recommendedName>
        <fullName evidence="1">Ig-like domain-containing protein</fullName>
    </recommendedName>
</protein>
<dbReference type="InterPro" id="IPR013106">
    <property type="entry name" value="Ig_V-set"/>
</dbReference>
<evidence type="ECO:0000313" key="2">
    <source>
        <dbReference type="Ensembl" id="ENSCABP00000002413.1"/>
    </source>
</evidence>
<dbReference type="Gene3D" id="2.60.40.10">
    <property type="entry name" value="Immunoglobulins"/>
    <property type="match status" value="1"/>
</dbReference>
<dbReference type="PROSITE" id="PS50835">
    <property type="entry name" value="IG_LIKE"/>
    <property type="match status" value="1"/>
</dbReference>
<reference evidence="2" key="2">
    <citation type="submission" date="2025-09" db="UniProtKB">
        <authorList>
            <consortium name="Ensembl"/>
        </authorList>
    </citation>
    <scope>IDENTIFICATION</scope>
</reference>
<dbReference type="InterPro" id="IPR003599">
    <property type="entry name" value="Ig_sub"/>
</dbReference>
<dbReference type="Ensembl" id="ENSCABT00000002598.1">
    <property type="protein sequence ID" value="ENSCABP00000002413.1"/>
    <property type="gene ID" value="ENSCABG00000001881.1"/>
</dbReference>
<dbReference type="SMART" id="SM00409">
    <property type="entry name" value="IG"/>
    <property type="match status" value="1"/>
</dbReference>
<evidence type="ECO:0000259" key="1">
    <source>
        <dbReference type="PROSITE" id="PS50835"/>
    </source>
</evidence>
<feature type="domain" description="Ig-like" evidence="1">
    <location>
        <begin position="33"/>
        <end position="128"/>
    </location>
</feature>
<dbReference type="SMART" id="SM00406">
    <property type="entry name" value="IGv"/>
    <property type="match status" value="1"/>
</dbReference>
<dbReference type="Pfam" id="PF07686">
    <property type="entry name" value="V-set"/>
    <property type="match status" value="1"/>
</dbReference>
<dbReference type="InterPro" id="IPR007110">
    <property type="entry name" value="Ig-like_dom"/>
</dbReference>
<dbReference type="InterPro" id="IPR036179">
    <property type="entry name" value="Ig-like_dom_sf"/>
</dbReference>
<evidence type="ECO:0000313" key="3">
    <source>
        <dbReference type="Proteomes" id="UP000694404"/>
    </source>
</evidence>
<accession>A0A8C0G1J6</accession>
<dbReference type="FunFam" id="2.60.40.10:FF:001230">
    <property type="entry name" value="Immunoglobulin kappa variable 8-16"/>
    <property type="match status" value="1"/>
</dbReference>
<dbReference type="GeneTree" id="ENSGT00940000154869"/>
<name>A0A8C0G1J6_CHEAB</name>
<keyword evidence="3" id="KW-1185">Reference proteome</keyword>
<proteinExistence type="predicted"/>
<dbReference type="InterPro" id="IPR013783">
    <property type="entry name" value="Ig-like_fold"/>
</dbReference>
<dbReference type="SUPFAM" id="SSF48726">
    <property type="entry name" value="Immunoglobulin"/>
    <property type="match status" value="1"/>
</dbReference>
<dbReference type="Proteomes" id="UP000694404">
    <property type="component" value="Unplaced"/>
</dbReference>
<dbReference type="PANTHER" id="PTHR23267">
    <property type="entry name" value="IMMUNOGLOBULIN LIGHT CHAIN"/>
    <property type="match status" value="1"/>
</dbReference>